<feature type="transmembrane region" description="Helical" evidence="1">
    <location>
        <begin position="78"/>
        <end position="97"/>
    </location>
</feature>
<feature type="transmembrane region" description="Helical" evidence="1">
    <location>
        <begin position="46"/>
        <end position="66"/>
    </location>
</feature>
<keyword evidence="1" id="KW-0472">Membrane</keyword>
<keyword evidence="1" id="KW-1133">Transmembrane helix</keyword>
<dbReference type="EMBL" id="CP114588">
    <property type="protein sequence ID" value="WBA07905.1"/>
    <property type="molecule type" value="Genomic_DNA"/>
</dbReference>
<proteinExistence type="predicted"/>
<evidence type="ECO:0000313" key="3">
    <source>
        <dbReference type="Proteomes" id="UP001164748"/>
    </source>
</evidence>
<organism evidence="2 3">
    <name type="scientific">Salinivibrio kushneri</name>
    <dbReference type="NCBI Taxonomy" id="1908198"/>
    <lineage>
        <taxon>Bacteria</taxon>
        <taxon>Pseudomonadati</taxon>
        <taxon>Pseudomonadota</taxon>
        <taxon>Gammaproteobacteria</taxon>
        <taxon>Vibrionales</taxon>
        <taxon>Vibrionaceae</taxon>
        <taxon>Salinivibrio</taxon>
    </lineage>
</organism>
<keyword evidence="1" id="KW-0812">Transmembrane</keyword>
<dbReference type="RefSeq" id="WP_077600668.1">
    <property type="nucleotide sequence ID" value="NZ_CP114588.1"/>
</dbReference>
<evidence type="ECO:0000256" key="1">
    <source>
        <dbReference type="SAM" id="Phobius"/>
    </source>
</evidence>
<dbReference type="AlphaFoldDB" id="A0AA47LQN9"/>
<dbReference type="Pfam" id="PF09600">
    <property type="entry name" value="Cyd_oper_YbgE"/>
    <property type="match status" value="1"/>
</dbReference>
<feature type="transmembrane region" description="Helical" evidence="1">
    <location>
        <begin position="15"/>
        <end position="34"/>
    </location>
</feature>
<accession>A0AA47LQN9</accession>
<protein>
    <submittedName>
        <fullName evidence="2">Cytochrome bd biosynthesis protein</fullName>
    </submittedName>
</protein>
<reference evidence="2" key="1">
    <citation type="submission" date="2022-09" db="EMBL/GenBank/DDBJ databases">
        <authorList>
            <person name="Li Z.-J."/>
        </authorList>
    </citation>
    <scope>NUCLEOTIDE SEQUENCE</scope>
    <source>
        <strain evidence="2">TGB11</strain>
    </source>
</reference>
<dbReference type="Proteomes" id="UP001164748">
    <property type="component" value="Chromosome"/>
</dbReference>
<name>A0AA47LQN9_9GAMM</name>
<sequence length="98" mass="10804">MSERQPAPLGQHFSGLWRLLSLASALCWGGQVMWAPDAFAQRMGGVTFPMGVGLLYATCVGVIHAVGFTAQGKWSRWLTWPPFGWGVSLLLLALMWLR</sequence>
<dbReference type="InterPro" id="IPR011846">
    <property type="entry name" value="Cyd_oper_YbgE"/>
</dbReference>
<gene>
    <name evidence="2" type="ORF">N8M53_08645</name>
</gene>
<evidence type="ECO:0000313" key="2">
    <source>
        <dbReference type="EMBL" id="WBA07905.1"/>
    </source>
</evidence>